<feature type="region of interest" description="Disordered" evidence="1">
    <location>
        <begin position="81"/>
        <end position="100"/>
    </location>
</feature>
<feature type="compositionally biased region" description="Low complexity" evidence="1">
    <location>
        <begin position="84"/>
        <end position="100"/>
    </location>
</feature>
<dbReference type="AlphaFoldDB" id="A0A328VUG3"/>
<accession>A0A328VUG3</accession>
<dbReference type="EMBL" id="MCIF01000002">
    <property type="protein sequence ID" value="RAQ97735.1"/>
    <property type="molecule type" value="Genomic_DNA"/>
</dbReference>
<comment type="caution">
    <text evidence="2">The sequence shown here is derived from an EMBL/GenBank/DDBJ whole genome shotgun (WGS) entry which is preliminary data.</text>
</comment>
<gene>
    <name evidence="2" type="ORF">A4R35_19505</name>
</gene>
<evidence type="ECO:0000313" key="2">
    <source>
        <dbReference type="EMBL" id="RAQ97735.1"/>
    </source>
</evidence>
<reference evidence="2 3" key="1">
    <citation type="submission" date="2016-08" db="EMBL/GenBank/DDBJ databases">
        <title>Analysis of Carbohydrate Active Enzymes in Thermogemmatispora T81 Reveals Carbohydrate Degradation Ability.</title>
        <authorList>
            <person name="Tomazini A."/>
            <person name="Lal S."/>
            <person name="Stott M."/>
            <person name="Henrissat B."/>
            <person name="Polikarpov I."/>
            <person name="Sparling R."/>
            <person name="Levin D.B."/>
        </authorList>
    </citation>
    <scope>NUCLEOTIDE SEQUENCE [LARGE SCALE GENOMIC DNA]</scope>
    <source>
        <strain evidence="2 3">T81</strain>
    </source>
</reference>
<organism evidence="2 3">
    <name type="scientific">Thermogemmatispora tikiterensis</name>
    <dbReference type="NCBI Taxonomy" id="1825093"/>
    <lineage>
        <taxon>Bacteria</taxon>
        <taxon>Bacillati</taxon>
        <taxon>Chloroflexota</taxon>
        <taxon>Ktedonobacteria</taxon>
        <taxon>Thermogemmatisporales</taxon>
        <taxon>Thermogemmatisporaceae</taxon>
        <taxon>Thermogemmatispora</taxon>
    </lineage>
</organism>
<evidence type="ECO:0000313" key="3">
    <source>
        <dbReference type="Proteomes" id="UP000248706"/>
    </source>
</evidence>
<name>A0A328VUG3_9CHLR</name>
<evidence type="ECO:0000256" key="1">
    <source>
        <dbReference type="SAM" id="MobiDB-lite"/>
    </source>
</evidence>
<sequence>MITAQESAEESQPTTMAVYKAIARRKEKDYRRRLVASGRACRPYGSLGDDPVAVMVLTPRFERAEREFLPARIRRRLHRYRLGQDQTDAPASAQTAAASGLTADPFPIRSASVRLLS</sequence>
<proteinExistence type="predicted"/>
<dbReference type="Proteomes" id="UP000248706">
    <property type="component" value="Unassembled WGS sequence"/>
</dbReference>
<dbReference type="OrthoDB" id="165537at2"/>
<protein>
    <submittedName>
        <fullName evidence="2">Uncharacterized protein</fullName>
    </submittedName>
</protein>
<keyword evidence="3" id="KW-1185">Reference proteome</keyword>
<dbReference type="RefSeq" id="WP_112432396.1">
    <property type="nucleotide sequence ID" value="NZ_MCIF01000002.1"/>
</dbReference>